<gene>
    <name evidence="2" type="ORF">NYM_LOCUS12969</name>
</gene>
<dbReference type="EMBL" id="LR721780">
    <property type="protein sequence ID" value="VVV98656.1"/>
    <property type="molecule type" value="Genomic_DNA"/>
</dbReference>
<proteinExistence type="inferred from homology"/>
<dbReference type="Gene3D" id="3.30.559.10">
    <property type="entry name" value="Chloramphenicol acetyltransferase-like domain"/>
    <property type="match status" value="2"/>
</dbReference>
<dbReference type="PANTHER" id="PTHR31642:SF316">
    <property type="entry name" value="PROTEIN ECERIFERUM 26-LIKE"/>
    <property type="match status" value="1"/>
</dbReference>
<dbReference type="InterPro" id="IPR023213">
    <property type="entry name" value="CAT-like_dom_sf"/>
</dbReference>
<organism evidence="2">
    <name type="scientific">Nymphaea colorata</name>
    <name type="common">pocket water lily</name>
    <dbReference type="NCBI Taxonomy" id="210225"/>
    <lineage>
        <taxon>Eukaryota</taxon>
        <taxon>Viridiplantae</taxon>
        <taxon>Streptophyta</taxon>
        <taxon>Embryophyta</taxon>
        <taxon>Tracheophyta</taxon>
        <taxon>Spermatophyta</taxon>
        <taxon>Magnoliopsida</taxon>
        <taxon>Nymphaeales</taxon>
        <taxon>Nymphaeaceae</taxon>
        <taxon>Nymphaea</taxon>
    </lineage>
</organism>
<sequence length="319" mass="34607">MTEFRDGGFSIGLSCPHMHADPHCAALLVKAWGDVHRKSGIANPPFFHSHGLRLRKSPNTATASVEYYRSKAALPPPPPADPDNSLRFNTITFRFSDVSVRRVVSEISESLPDATPFEVLAGLMWSACARATPAASHLRDLNLLTEFRKAMHAPLPHGFFGNAIHFSHVQAGAEELAGDGGIAVAARAIRADACRTEEDVRSVIDWWEERREPEEGSDAGSGGKFLPPIRMYGPALTCANLEGVMAYGASFVEGRRPSHVSCHVIPPEGEGVVLVMPSPEEGLSRTVIATLPEEVARRVRADPEIAKYEPKILFGGQSK</sequence>
<comment type="similarity">
    <text evidence="1">Belongs to the plant acyltransferase family.</text>
</comment>
<evidence type="ECO:0000256" key="1">
    <source>
        <dbReference type="ARBA" id="ARBA00009861"/>
    </source>
</evidence>
<protein>
    <submittedName>
        <fullName evidence="2">Uncharacterized protein</fullName>
    </submittedName>
</protein>
<evidence type="ECO:0000313" key="2">
    <source>
        <dbReference type="EMBL" id="VVV98656.1"/>
    </source>
</evidence>
<accession>A0A5K1A9P9</accession>
<dbReference type="Pfam" id="PF02458">
    <property type="entry name" value="Transferase"/>
    <property type="match status" value="1"/>
</dbReference>
<dbReference type="InterPro" id="IPR050317">
    <property type="entry name" value="Plant_Fungal_Acyltransferase"/>
</dbReference>
<name>A0A5K1A9P9_9MAGN</name>
<dbReference type="AlphaFoldDB" id="A0A5K1A9P9"/>
<dbReference type="GO" id="GO:0016747">
    <property type="term" value="F:acyltransferase activity, transferring groups other than amino-acyl groups"/>
    <property type="evidence" value="ECO:0007669"/>
    <property type="project" value="TreeGrafter"/>
</dbReference>
<dbReference type="PANTHER" id="PTHR31642">
    <property type="entry name" value="TRICHOTHECENE 3-O-ACETYLTRANSFERASE"/>
    <property type="match status" value="1"/>
</dbReference>
<reference evidence="2" key="1">
    <citation type="submission" date="2019-09" db="EMBL/GenBank/DDBJ databases">
        <authorList>
            <person name="Zhang L."/>
        </authorList>
    </citation>
    <scope>NUCLEOTIDE SEQUENCE</scope>
</reference>